<dbReference type="GO" id="GO:0005886">
    <property type="term" value="C:plasma membrane"/>
    <property type="evidence" value="ECO:0007669"/>
    <property type="project" value="UniProtKB-SubCell"/>
</dbReference>
<dbReference type="Pfam" id="PF00482">
    <property type="entry name" value="T2SSF"/>
    <property type="match status" value="2"/>
</dbReference>
<feature type="domain" description="Type II secretion system protein GspF" evidence="9">
    <location>
        <begin position="270"/>
        <end position="392"/>
    </location>
</feature>
<feature type="transmembrane region" description="Helical" evidence="8">
    <location>
        <begin position="166"/>
        <end position="189"/>
    </location>
</feature>
<keyword evidence="3" id="KW-1003">Cell membrane</keyword>
<feature type="transmembrane region" description="Helical" evidence="8">
    <location>
        <begin position="373"/>
        <end position="394"/>
    </location>
</feature>
<evidence type="ECO:0000256" key="5">
    <source>
        <dbReference type="ARBA" id="ARBA00022692"/>
    </source>
</evidence>
<dbReference type="PANTHER" id="PTHR30012">
    <property type="entry name" value="GENERAL SECRETION PATHWAY PROTEIN"/>
    <property type="match status" value="1"/>
</dbReference>
<dbReference type="InterPro" id="IPR042094">
    <property type="entry name" value="T2SS_GspF_sf"/>
</dbReference>
<organism evidence="10 11">
    <name type="scientific">Candidatus Chisholmbacteria bacterium RIFCSPHIGHO2_01_FULL_48_12</name>
    <dbReference type="NCBI Taxonomy" id="1797589"/>
    <lineage>
        <taxon>Bacteria</taxon>
        <taxon>Candidatus Chisholmiibacteriota</taxon>
    </lineage>
</organism>
<evidence type="ECO:0000256" key="2">
    <source>
        <dbReference type="ARBA" id="ARBA00005745"/>
    </source>
</evidence>
<dbReference type="GO" id="GO:0015628">
    <property type="term" value="P:protein secretion by the type II secretion system"/>
    <property type="evidence" value="ECO:0007669"/>
    <property type="project" value="TreeGrafter"/>
</dbReference>
<evidence type="ECO:0000313" key="10">
    <source>
        <dbReference type="EMBL" id="OGY16182.1"/>
    </source>
</evidence>
<evidence type="ECO:0000256" key="1">
    <source>
        <dbReference type="ARBA" id="ARBA00004429"/>
    </source>
</evidence>
<dbReference type="Proteomes" id="UP000177324">
    <property type="component" value="Unassembled WGS sequence"/>
</dbReference>
<dbReference type="Gene3D" id="1.20.81.30">
    <property type="entry name" value="Type II secretion system (T2SS), domain F"/>
    <property type="match status" value="2"/>
</dbReference>
<evidence type="ECO:0000256" key="3">
    <source>
        <dbReference type="ARBA" id="ARBA00022475"/>
    </source>
</evidence>
<evidence type="ECO:0000256" key="7">
    <source>
        <dbReference type="ARBA" id="ARBA00023136"/>
    </source>
</evidence>
<protein>
    <recommendedName>
        <fullName evidence="9">Type II secretion system protein GspF domain-containing protein</fullName>
    </recommendedName>
</protein>
<dbReference type="STRING" id="1797589.A2784_03855"/>
<gene>
    <name evidence="10" type="ORF">A2784_03855</name>
</gene>
<comment type="similarity">
    <text evidence="2">Belongs to the GSP F family.</text>
</comment>
<sequence>MRKFVFKAKDEAGKTVKGKVEAADERGAVTVLRGRHLLVINLKPLLERSQLKFLKWLQRVKADEVVNFTRQLSTMITAGLPMTEALSILEMQSSVGMAGVVGEALRDVEGGASLADALGKQKKVFSEVYVALVRAGEAAGVLDQVLKRLADTMEKQRDFRNKTKGALIYPAIVLTGMVVVGIVMMVFVVPRLTVMYADFGAALPLPTRILMAVSGLMVKFWWLVALAAGWIIGGFKAWSKTAVGAVQVDRIMFRIPIVGPLRRELLFTEFSRTLSLLLASGISILEGLRIVAAAVGSPIYRAKVMQAAVQVEKGFPLAATLAVDEAFPQLLSQMISVGEETGKLDEVLGKLAGYFEGEAETKIRGLTAALEPIIMILLGVGVGFLIVAIIMPIYNLTSKF</sequence>
<dbReference type="PRINTS" id="PR00812">
    <property type="entry name" value="BCTERIALGSPF"/>
</dbReference>
<evidence type="ECO:0000256" key="4">
    <source>
        <dbReference type="ARBA" id="ARBA00022519"/>
    </source>
</evidence>
<feature type="domain" description="Type II secretion system protein GspF" evidence="9">
    <location>
        <begin position="68"/>
        <end position="190"/>
    </location>
</feature>
<dbReference type="PANTHER" id="PTHR30012:SF0">
    <property type="entry name" value="TYPE II SECRETION SYSTEM PROTEIN F-RELATED"/>
    <property type="match status" value="1"/>
</dbReference>
<feature type="transmembrane region" description="Helical" evidence="8">
    <location>
        <begin position="209"/>
        <end position="232"/>
    </location>
</feature>
<keyword evidence="6 8" id="KW-1133">Transmembrane helix</keyword>
<keyword evidence="7 8" id="KW-0472">Membrane</keyword>
<evidence type="ECO:0000256" key="8">
    <source>
        <dbReference type="SAM" id="Phobius"/>
    </source>
</evidence>
<name>A0A1G1VLE6_9BACT</name>
<keyword evidence="5 8" id="KW-0812">Transmembrane</keyword>
<dbReference type="AlphaFoldDB" id="A0A1G1VLE6"/>
<dbReference type="InterPro" id="IPR003004">
    <property type="entry name" value="GspF/PilC"/>
</dbReference>
<comment type="subcellular location">
    <subcellularLocation>
        <location evidence="1">Cell inner membrane</location>
        <topology evidence="1">Multi-pass membrane protein</topology>
    </subcellularLocation>
</comment>
<evidence type="ECO:0000313" key="11">
    <source>
        <dbReference type="Proteomes" id="UP000177324"/>
    </source>
</evidence>
<comment type="caution">
    <text evidence="10">The sequence shown here is derived from an EMBL/GenBank/DDBJ whole genome shotgun (WGS) entry which is preliminary data.</text>
</comment>
<reference evidence="10 11" key="1">
    <citation type="journal article" date="2016" name="Nat. Commun.">
        <title>Thousands of microbial genomes shed light on interconnected biogeochemical processes in an aquifer system.</title>
        <authorList>
            <person name="Anantharaman K."/>
            <person name="Brown C.T."/>
            <person name="Hug L.A."/>
            <person name="Sharon I."/>
            <person name="Castelle C.J."/>
            <person name="Probst A.J."/>
            <person name="Thomas B.C."/>
            <person name="Singh A."/>
            <person name="Wilkins M.J."/>
            <person name="Karaoz U."/>
            <person name="Brodie E.L."/>
            <person name="Williams K.H."/>
            <person name="Hubbard S.S."/>
            <person name="Banfield J.F."/>
        </authorList>
    </citation>
    <scope>NUCLEOTIDE SEQUENCE [LARGE SCALE GENOMIC DNA]</scope>
</reference>
<dbReference type="EMBL" id="MHCH01000049">
    <property type="protein sequence ID" value="OGY16182.1"/>
    <property type="molecule type" value="Genomic_DNA"/>
</dbReference>
<proteinExistence type="inferred from homology"/>
<accession>A0A1G1VLE6</accession>
<keyword evidence="4" id="KW-0997">Cell inner membrane</keyword>
<evidence type="ECO:0000259" key="9">
    <source>
        <dbReference type="Pfam" id="PF00482"/>
    </source>
</evidence>
<dbReference type="InterPro" id="IPR018076">
    <property type="entry name" value="T2SS_GspF_dom"/>
</dbReference>
<dbReference type="FunFam" id="1.20.81.30:FF:000001">
    <property type="entry name" value="Type II secretion system protein F"/>
    <property type="match status" value="2"/>
</dbReference>
<evidence type="ECO:0000256" key="6">
    <source>
        <dbReference type="ARBA" id="ARBA00022989"/>
    </source>
</evidence>